<reference evidence="2" key="1">
    <citation type="journal article" date="2019" name="Int. J. Syst. Evol. Microbiol.">
        <title>The Global Catalogue of Microorganisms (GCM) 10K type strain sequencing project: providing services to taxonomists for standard genome sequencing and annotation.</title>
        <authorList>
            <consortium name="The Broad Institute Genomics Platform"/>
            <consortium name="The Broad Institute Genome Sequencing Center for Infectious Disease"/>
            <person name="Wu L."/>
            <person name="Ma J."/>
        </authorList>
    </citation>
    <scope>NUCLEOTIDE SEQUENCE [LARGE SCALE GENOMIC DNA]</scope>
    <source>
        <strain evidence="2">CCUG 56754</strain>
    </source>
</reference>
<dbReference type="InterPro" id="IPR052022">
    <property type="entry name" value="26kDa_periplasmic_antigen"/>
</dbReference>
<dbReference type="RefSeq" id="WP_390364716.1">
    <property type="nucleotide sequence ID" value="NZ_JBHTKJ010000073.1"/>
</dbReference>
<accession>A0ABW3LT65</accession>
<organism evidence="1 2">
    <name type="scientific">Virgibacillus byunsanensis</name>
    <dbReference type="NCBI Taxonomy" id="570945"/>
    <lineage>
        <taxon>Bacteria</taxon>
        <taxon>Bacillati</taxon>
        <taxon>Bacillota</taxon>
        <taxon>Bacilli</taxon>
        <taxon>Bacillales</taxon>
        <taxon>Bacillaceae</taxon>
        <taxon>Virgibacillus</taxon>
    </lineage>
</organism>
<dbReference type="Gene3D" id="3.30.110.170">
    <property type="entry name" value="Protein of unknown function (DUF541), domain 1"/>
    <property type="match status" value="1"/>
</dbReference>
<dbReference type="EMBL" id="JBHTKJ010000073">
    <property type="protein sequence ID" value="MFD1040544.1"/>
    <property type="molecule type" value="Genomic_DNA"/>
</dbReference>
<keyword evidence="2" id="KW-1185">Reference proteome</keyword>
<dbReference type="Proteomes" id="UP001597040">
    <property type="component" value="Unassembled WGS sequence"/>
</dbReference>
<proteinExistence type="predicted"/>
<dbReference type="Pfam" id="PF04402">
    <property type="entry name" value="SIMPL"/>
    <property type="match status" value="1"/>
</dbReference>
<dbReference type="InterPro" id="IPR007497">
    <property type="entry name" value="SIMPL/DUF541"/>
</dbReference>
<dbReference type="Gene3D" id="3.30.70.2970">
    <property type="entry name" value="Protein of unknown function (DUF541), domain 2"/>
    <property type="match status" value="1"/>
</dbReference>
<evidence type="ECO:0000313" key="1">
    <source>
        <dbReference type="EMBL" id="MFD1040544.1"/>
    </source>
</evidence>
<dbReference type="PANTHER" id="PTHR34387:SF1">
    <property type="entry name" value="PERIPLASMIC IMMUNOGENIC PROTEIN"/>
    <property type="match status" value="1"/>
</dbReference>
<comment type="caution">
    <text evidence="1">The sequence shown here is derived from an EMBL/GenBank/DDBJ whole genome shotgun (WGS) entry which is preliminary data.</text>
</comment>
<sequence length="222" mass="24956">MKGGMVVYYPYVQQHNRQQSGIMKVTGNGSVSIKPHIVNIQLEVITENDTLSQAQQENATIMNQVIQALLQLGINRENIQTVGYTINPRYDYPDGTQVFRGYEVNNTINVEITDINQAGNMIDVAVENGVNRVSNIQFTVRNRDMYYQQALRAALENAQAKAQTIAESMQLNLNPVPVKIFEKVSEEPITYKTFAATEQSIATPIEPGQIIIEARVEAEFQY</sequence>
<gene>
    <name evidence="1" type="ORF">ACFQ3N_19385</name>
</gene>
<dbReference type="PANTHER" id="PTHR34387">
    <property type="entry name" value="SLR1258 PROTEIN"/>
    <property type="match status" value="1"/>
</dbReference>
<evidence type="ECO:0000313" key="2">
    <source>
        <dbReference type="Proteomes" id="UP001597040"/>
    </source>
</evidence>
<name>A0ABW3LT65_9BACI</name>
<protein>
    <submittedName>
        <fullName evidence="1">SIMPL domain-containing protein</fullName>
    </submittedName>
</protein>